<dbReference type="RefSeq" id="WP_149683574.1">
    <property type="nucleotide sequence ID" value="NZ_FNBI01000015.1"/>
</dbReference>
<dbReference type="InterPro" id="IPR006860">
    <property type="entry name" value="FecR"/>
</dbReference>
<dbReference type="Proteomes" id="UP000436801">
    <property type="component" value="Unassembled WGS sequence"/>
</dbReference>
<comment type="caution">
    <text evidence="2">The sequence shown here is derived from an EMBL/GenBank/DDBJ whole genome shotgun (WGS) entry which is preliminary data.</text>
</comment>
<organism evidence="2 3">
    <name type="scientific">Sphingomonas carotinifaciens</name>
    <dbReference type="NCBI Taxonomy" id="1166323"/>
    <lineage>
        <taxon>Bacteria</taxon>
        <taxon>Pseudomonadati</taxon>
        <taxon>Pseudomonadota</taxon>
        <taxon>Alphaproteobacteria</taxon>
        <taxon>Sphingomonadales</taxon>
        <taxon>Sphingomonadaceae</taxon>
        <taxon>Sphingomonas</taxon>
    </lineage>
</organism>
<proteinExistence type="predicted"/>
<reference evidence="2 3" key="1">
    <citation type="submission" date="2019-12" db="EMBL/GenBank/DDBJ databases">
        <authorList>
            <person name="Zheng J."/>
        </authorList>
    </citation>
    <scope>NUCLEOTIDE SEQUENCE [LARGE SCALE GENOMIC DNA]</scope>
    <source>
        <strain evidence="2 3">DSM 27347</strain>
    </source>
</reference>
<dbReference type="Pfam" id="PF04773">
    <property type="entry name" value="FecR"/>
    <property type="match status" value="1"/>
</dbReference>
<dbReference type="OrthoDB" id="7346218at2"/>
<evidence type="ECO:0000259" key="1">
    <source>
        <dbReference type="Pfam" id="PF04773"/>
    </source>
</evidence>
<accession>A0A6N8LUR0</accession>
<dbReference type="AlphaFoldDB" id="A0A6N8LUR0"/>
<name>A0A6N8LUR0_9SPHN</name>
<evidence type="ECO:0000313" key="2">
    <source>
        <dbReference type="EMBL" id="MWC44730.1"/>
    </source>
</evidence>
<dbReference type="PANTHER" id="PTHR30273">
    <property type="entry name" value="PERIPLASMIC SIGNAL SENSOR AND SIGMA FACTOR ACTIVATOR FECR-RELATED"/>
    <property type="match status" value="1"/>
</dbReference>
<dbReference type="InterPro" id="IPR012373">
    <property type="entry name" value="Ferrdict_sens_TM"/>
</dbReference>
<feature type="domain" description="FecR protein" evidence="1">
    <location>
        <begin position="109"/>
        <end position="199"/>
    </location>
</feature>
<dbReference type="PANTHER" id="PTHR30273:SF2">
    <property type="entry name" value="PROTEIN FECR"/>
    <property type="match status" value="1"/>
</dbReference>
<sequence>MTDAPSTEDIAFAWAVRMTSPDFTDWDSFLAWVDGNPDRNEACNRAALVVAEVAAHVPSEAATIIPLIAEDRAPVRRRWLLGGAGLAIAASVAGVSLIGRPVDSPVWQVIETPAGQTRSIASADGSRIHLAGGSRLQLDPVRPRLAWLERGRAVFTIRHNAANPYRVMVGAHRIVDAGTTFEVSHDEHAIRVEVAEGMVIVDPAVEALRLAPGQAVELIEGRQTKRELVARESVGQWRRASLSYTDAPLTRVAADLSVALGHSIVVDAAARDRRITATITPATVKGKPDEAAELFGVRIVATSRGWIFYQR</sequence>
<protein>
    <recommendedName>
        <fullName evidence="1">FecR protein domain-containing protein</fullName>
    </recommendedName>
</protein>
<dbReference type="PIRSF" id="PIRSF018266">
    <property type="entry name" value="FecR"/>
    <property type="match status" value="1"/>
</dbReference>
<dbReference type="GO" id="GO:0016989">
    <property type="term" value="F:sigma factor antagonist activity"/>
    <property type="evidence" value="ECO:0007669"/>
    <property type="project" value="TreeGrafter"/>
</dbReference>
<dbReference type="EMBL" id="WSUT01000005">
    <property type="protein sequence ID" value="MWC44730.1"/>
    <property type="molecule type" value="Genomic_DNA"/>
</dbReference>
<evidence type="ECO:0000313" key="3">
    <source>
        <dbReference type="Proteomes" id="UP000436801"/>
    </source>
</evidence>
<gene>
    <name evidence="2" type="ORF">GQR91_13900</name>
</gene>
<dbReference type="Gene3D" id="2.60.120.1440">
    <property type="match status" value="1"/>
</dbReference>